<organism evidence="2 3">
    <name type="scientific">Sphingobacterium thalpophilum</name>
    <dbReference type="NCBI Taxonomy" id="259"/>
    <lineage>
        <taxon>Bacteria</taxon>
        <taxon>Pseudomonadati</taxon>
        <taxon>Bacteroidota</taxon>
        <taxon>Sphingobacteriia</taxon>
        <taxon>Sphingobacteriales</taxon>
        <taxon>Sphingobacteriaceae</taxon>
        <taxon>Sphingobacterium</taxon>
    </lineage>
</organism>
<gene>
    <name evidence="2" type="ORF">NCTC11429_05274</name>
</gene>
<dbReference type="EMBL" id="LR590484">
    <property type="protein sequence ID" value="VTR55275.1"/>
    <property type="molecule type" value="Genomic_DNA"/>
</dbReference>
<dbReference type="STRING" id="1123265.GCA_000686625_00612"/>
<dbReference type="Proteomes" id="UP000308196">
    <property type="component" value="Chromosome"/>
</dbReference>
<feature type="domain" description="Methyltransferase type 12" evidence="1">
    <location>
        <begin position="46"/>
        <end position="140"/>
    </location>
</feature>
<dbReference type="InterPro" id="IPR013217">
    <property type="entry name" value="Methyltransf_12"/>
</dbReference>
<dbReference type="KEGG" id="stha:NCTC11429_05274"/>
<dbReference type="AlphaFoldDB" id="A0A4U9W8N1"/>
<dbReference type="GO" id="GO:0008168">
    <property type="term" value="F:methyltransferase activity"/>
    <property type="evidence" value="ECO:0007669"/>
    <property type="project" value="UniProtKB-KW"/>
</dbReference>
<keyword evidence="2" id="KW-0489">Methyltransferase</keyword>
<dbReference type="Pfam" id="PF08242">
    <property type="entry name" value="Methyltransf_12"/>
    <property type="match status" value="1"/>
</dbReference>
<keyword evidence="2" id="KW-0808">Transferase</keyword>
<dbReference type="Gene3D" id="3.40.50.150">
    <property type="entry name" value="Vaccinia Virus protein VP39"/>
    <property type="match status" value="1"/>
</dbReference>
<dbReference type="PANTHER" id="PTHR43861">
    <property type="entry name" value="TRANS-ACONITATE 2-METHYLTRANSFERASE-RELATED"/>
    <property type="match status" value="1"/>
</dbReference>
<name>A0A4U9W8N1_9SPHI</name>
<proteinExistence type="predicted"/>
<reference evidence="2 3" key="1">
    <citation type="submission" date="2019-05" db="EMBL/GenBank/DDBJ databases">
        <authorList>
            <consortium name="Pathogen Informatics"/>
        </authorList>
    </citation>
    <scope>NUCLEOTIDE SEQUENCE [LARGE SCALE GENOMIC DNA]</scope>
    <source>
        <strain evidence="2 3">NCTC11429</strain>
    </source>
</reference>
<dbReference type="InterPro" id="IPR029063">
    <property type="entry name" value="SAM-dependent_MTases_sf"/>
</dbReference>
<accession>A0A4U9W8N1</accession>
<protein>
    <submittedName>
        <fullName evidence="2">Trans-aconitate methyltransferase</fullName>
    </submittedName>
</protein>
<dbReference type="GO" id="GO:0032259">
    <property type="term" value="P:methylation"/>
    <property type="evidence" value="ECO:0007669"/>
    <property type="project" value="UniProtKB-KW"/>
</dbReference>
<dbReference type="SUPFAM" id="SSF53335">
    <property type="entry name" value="S-adenosyl-L-methionine-dependent methyltransferases"/>
    <property type="match status" value="1"/>
</dbReference>
<evidence type="ECO:0000313" key="3">
    <source>
        <dbReference type="Proteomes" id="UP000308196"/>
    </source>
</evidence>
<dbReference type="GeneID" id="78465811"/>
<evidence type="ECO:0000259" key="1">
    <source>
        <dbReference type="Pfam" id="PF08242"/>
    </source>
</evidence>
<dbReference type="RefSeq" id="WP_028068709.1">
    <property type="nucleotide sequence ID" value="NZ_LR590484.1"/>
</dbReference>
<dbReference type="CDD" id="cd02440">
    <property type="entry name" value="AdoMet_MTases"/>
    <property type="match status" value="1"/>
</dbReference>
<sequence length="222" mass="25316">MSKVELFENERALGYDQFVETWIPNYHIFLDQLPKLLRTAVSQQLLIVGCGTGNEISRFVGVEPSWKITGVDPSPDMIRQATQKFHTYHHVTFFEGLVSDLESSNRYGAATLLLVLHFLEDNGDKLTLLRDIAARLLPQAPLVLLDITGDGDQIDANLKILRLLLPDGLEEAQIQHRMHRITHELKYVSEGRLSELCEEAGLEQPVRFFQSSIYVGWMTRKK</sequence>
<evidence type="ECO:0000313" key="2">
    <source>
        <dbReference type="EMBL" id="VTR55275.1"/>
    </source>
</evidence>